<comment type="caution">
    <text evidence="2">The sequence shown here is derived from an EMBL/GenBank/DDBJ whole genome shotgun (WGS) entry which is preliminary data.</text>
</comment>
<feature type="region of interest" description="Disordered" evidence="1">
    <location>
        <begin position="58"/>
        <end position="87"/>
    </location>
</feature>
<organism evidence="2 3">
    <name type="scientific">Embleya hyalina</name>
    <dbReference type="NCBI Taxonomy" id="516124"/>
    <lineage>
        <taxon>Bacteria</taxon>
        <taxon>Bacillati</taxon>
        <taxon>Actinomycetota</taxon>
        <taxon>Actinomycetes</taxon>
        <taxon>Kitasatosporales</taxon>
        <taxon>Streptomycetaceae</taxon>
        <taxon>Embleya</taxon>
    </lineage>
</organism>
<feature type="region of interest" description="Disordered" evidence="1">
    <location>
        <begin position="122"/>
        <end position="198"/>
    </location>
</feature>
<dbReference type="EMBL" id="BIFH01000024">
    <property type="protein sequence ID" value="GCD97490.1"/>
    <property type="molecule type" value="Genomic_DNA"/>
</dbReference>
<protein>
    <submittedName>
        <fullName evidence="2">Uncharacterized protein</fullName>
    </submittedName>
</protein>
<dbReference type="Proteomes" id="UP000286931">
    <property type="component" value="Unassembled WGS sequence"/>
</dbReference>
<evidence type="ECO:0000256" key="1">
    <source>
        <dbReference type="SAM" id="MobiDB-lite"/>
    </source>
</evidence>
<reference evidence="2 3" key="1">
    <citation type="submission" date="2018-12" db="EMBL/GenBank/DDBJ databases">
        <title>Draft genome sequence of Embleya hyalina NBRC 13850T.</title>
        <authorList>
            <person name="Komaki H."/>
            <person name="Hosoyama A."/>
            <person name="Kimura A."/>
            <person name="Ichikawa N."/>
            <person name="Tamura T."/>
        </authorList>
    </citation>
    <scope>NUCLEOTIDE SEQUENCE [LARGE SCALE GENOMIC DNA]</scope>
    <source>
        <strain evidence="2 3">NBRC 13850</strain>
    </source>
</reference>
<proteinExistence type="predicted"/>
<evidence type="ECO:0000313" key="2">
    <source>
        <dbReference type="EMBL" id="GCD97490.1"/>
    </source>
</evidence>
<feature type="compositionally biased region" description="Basic residues" evidence="1">
    <location>
        <begin position="167"/>
        <end position="190"/>
    </location>
</feature>
<sequence>MHETGTRHPLLPLRAANPQVAGDEGPVLALRDPVWSLTGHFRFPAGLAVAWDARNRHSAPTPAASRGESAGRGRRATGSGASGSGCDFAGRFGSRCGRLGPGCLKSTLGVLISAAPPRITEVTETRSLENAYRHPGSGSDRRAPQAARRPPTIHRNDSGPLGEPARRTRPHPTRVLHPNRARKPHARRPRSLADPLDPDHLALAGRWSAAEPSFPAFAPDGAKRRRNLAISSNRPRPPHHPHHPDPDRRWSAAEPQRTAPPPLRPGSTPHPCSEAPRPVADPGPPPPRRPRIAGSHPLSLDPPRH</sequence>
<accession>A0A401YSA6</accession>
<dbReference type="AlphaFoldDB" id="A0A401YSA6"/>
<name>A0A401YSA6_9ACTN</name>
<keyword evidence="3" id="KW-1185">Reference proteome</keyword>
<evidence type="ECO:0000313" key="3">
    <source>
        <dbReference type="Proteomes" id="UP000286931"/>
    </source>
</evidence>
<feature type="region of interest" description="Disordered" evidence="1">
    <location>
        <begin position="229"/>
        <end position="305"/>
    </location>
</feature>
<gene>
    <name evidence="2" type="ORF">EHYA_05182</name>
</gene>